<feature type="non-terminal residue" evidence="2">
    <location>
        <position position="1"/>
    </location>
</feature>
<sequence>NMMTVNMSELVERHMEAMTEEIEEIRRIKLFTLEETRLVKYVIFFCIFVMSIVLRHIFCTKLELSPPRYI</sequence>
<keyword evidence="1" id="KW-0472">Membrane</keyword>
<evidence type="ECO:0000313" key="3">
    <source>
        <dbReference type="Proteomes" id="UP001162156"/>
    </source>
</evidence>
<dbReference type="AlphaFoldDB" id="A0AAV8XRA5"/>
<proteinExistence type="predicted"/>
<evidence type="ECO:0000313" key="2">
    <source>
        <dbReference type="EMBL" id="KAJ8940556.1"/>
    </source>
</evidence>
<accession>A0AAV8XRA5</accession>
<organism evidence="2 3">
    <name type="scientific">Rhamnusium bicolor</name>
    <dbReference type="NCBI Taxonomy" id="1586634"/>
    <lineage>
        <taxon>Eukaryota</taxon>
        <taxon>Metazoa</taxon>
        <taxon>Ecdysozoa</taxon>
        <taxon>Arthropoda</taxon>
        <taxon>Hexapoda</taxon>
        <taxon>Insecta</taxon>
        <taxon>Pterygota</taxon>
        <taxon>Neoptera</taxon>
        <taxon>Endopterygota</taxon>
        <taxon>Coleoptera</taxon>
        <taxon>Polyphaga</taxon>
        <taxon>Cucujiformia</taxon>
        <taxon>Chrysomeloidea</taxon>
        <taxon>Cerambycidae</taxon>
        <taxon>Lepturinae</taxon>
        <taxon>Rhagiini</taxon>
        <taxon>Rhamnusium</taxon>
    </lineage>
</organism>
<protein>
    <submittedName>
        <fullName evidence="2">Uncharacterized protein</fullName>
    </submittedName>
</protein>
<comment type="caution">
    <text evidence="2">The sequence shown here is derived from an EMBL/GenBank/DDBJ whole genome shotgun (WGS) entry which is preliminary data.</text>
</comment>
<evidence type="ECO:0000256" key="1">
    <source>
        <dbReference type="SAM" id="Phobius"/>
    </source>
</evidence>
<name>A0AAV8XRA5_9CUCU</name>
<reference evidence="2" key="1">
    <citation type="journal article" date="2023" name="Insect Mol. Biol.">
        <title>Genome sequencing provides insights into the evolution of gene families encoding plant cell wall-degrading enzymes in longhorned beetles.</title>
        <authorList>
            <person name="Shin N.R."/>
            <person name="Okamura Y."/>
            <person name="Kirsch R."/>
            <person name="Pauchet Y."/>
        </authorList>
    </citation>
    <scope>NUCLEOTIDE SEQUENCE</scope>
    <source>
        <strain evidence="2">RBIC_L_NR</strain>
    </source>
</reference>
<keyword evidence="1" id="KW-0812">Transmembrane</keyword>
<feature type="transmembrane region" description="Helical" evidence="1">
    <location>
        <begin position="38"/>
        <end position="58"/>
    </location>
</feature>
<dbReference type="EMBL" id="JANEYF010002972">
    <property type="protein sequence ID" value="KAJ8940556.1"/>
    <property type="molecule type" value="Genomic_DNA"/>
</dbReference>
<keyword evidence="1" id="KW-1133">Transmembrane helix</keyword>
<gene>
    <name evidence="2" type="ORF">NQ314_010676</name>
</gene>
<dbReference type="Proteomes" id="UP001162156">
    <property type="component" value="Unassembled WGS sequence"/>
</dbReference>
<keyword evidence="3" id="KW-1185">Reference proteome</keyword>